<organism evidence="1 2">
    <name type="scientific">Microbispora maris</name>
    <dbReference type="NCBI Taxonomy" id="3144104"/>
    <lineage>
        <taxon>Bacteria</taxon>
        <taxon>Bacillati</taxon>
        <taxon>Actinomycetota</taxon>
        <taxon>Actinomycetes</taxon>
        <taxon>Streptosporangiales</taxon>
        <taxon>Streptosporangiaceae</taxon>
        <taxon>Microbispora</taxon>
    </lineage>
</organism>
<evidence type="ECO:0000313" key="1">
    <source>
        <dbReference type="EMBL" id="MEN3540799.1"/>
    </source>
</evidence>
<dbReference type="EMBL" id="JBDJAW010000060">
    <property type="protein sequence ID" value="MEN3540799.1"/>
    <property type="molecule type" value="Genomic_DNA"/>
</dbReference>
<keyword evidence="2" id="KW-1185">Reference proteome</keyword>
<proteinExistence type="predicted"/>
<dbReference type="Proteomes" id="UP001447516">
    <property type="component" value="Unassembled WGS sequence"/>
</dbReference>
<dbReference type="RefSeq" id="WP_346230645.1">
    <property type="nucleotide sequence ID" value="NZ_JBDJAW010000060.1"/>
</dbReference>
<reference evidence="1 2" key="1">
    <citation type="submission" date="2024-05" db="EMBL/GenBank/DDBJ databases">
        <title>Microbispora sp.ZYX-F-249.</title>
        <authorList>
            <person name="Xie H."/>
        </authorList>
    </citation>
    <scope>NUCLEOTIDE SEQUENCE [LARGE SCALE GENOMIC DNA]</scope>
    <source>
        <strain evidence="1 2">ZYX-F-249</strain>
    </source>
</reference>
<evidence type="ECO:0000313" key="2">
    <source>
        <dbReference type="Proteomes" id="UP001447516"/>
    </source>
</evidence>
<accession>A0ABV0AZW4</accession>
<protein>
    <submittedName>
        <fullName evidence="1">Uncharacterized protein</fullName>
    </submittedName>
</protein>
<sequence>MRRINRLERDLAVRLGREPTDAIGLPLACLAELRAVSCDVVSLDPCAATRRSAICSG</sequence>
<name>A0ABV0AZW4_9ACTN</name>
<gene>
    <name evidence="1" type="ORF">AAH991_37195</name>
</gene>
<comment type="caution">
    <text evidence="1">The sequence shown here is derived from an EMBL/GenBank/DDBJ whole genome shotgun (WGS) entry which is preliminary data.</text>
</comment>